<feature type="domain" description="CNNM transmembrane" evidence="12">
    <location>
        <begin position="140"/>
        <end position="326"/>
    </location>
</feature>
<dbReference type="SUPFAM" id="SSF54631">
    <property type="entry name" value="CBS-domain pair"/>
    <property type="match status" value="1"/>
</dbReference>
<evidence type="ECO:0008006" key="15">
    <source>
        <dbReference type="Google" id="ProtNLM"/>
    </source>
</evidence>
<name>A0A8J5XZB8_9ROSI</name>
<dbReference type="InterPro" id="IPR046342">
    <property type="entry name" value="CBS_dom_sf"/>
</dbReference>
<evidence type="ECO:0000256" key="5">
    <source>
        <dbReference type="ARBA" id="ARBA00023122"/>
    </source>
</evidence>
<keyword evidence="3" id="KW-0677">Repeat</keyword>
<evidence type="ECO:0000256" key="7">
    <source>
        <dbReference type="PROSITE-ProRule" id="PRU00703"/>
    </source>
</evidence>
<dbReference type="Gene3D" id="3.10.580.10">
    <property type="entry name" value="CBS-domain"/>
    <property type="match status" value="1"/>
</dbReference>
<dbReference type="EMBL" id="JAHUZN010000011">
    <property type="protein sequence ID" value="KAG8479336.1"/>
    <property type="molecule type" value="Genomic_DNA"/>
</dbReference>
<dbReference type="PANTHER" id="PTHR22777:SF17">
    <property type="entry name" value="UPF0053 PROTEIN SLL0260"/>
    <property type="match status" value="1"/>
</dbReference>
<dbReference type="InterPro" id="IPR044751">
    <property type="entry name" value="Ion_transp-like_CBS"/>
</dbReference>
<evidence type="ECO:0000313" key="13">
    <source>
        <dbReference type="EMBL" id="KAG8479336.1"/>
    </source>
</evidence>
<evidence type="ECO:0000313" key="14">
    <source>
        <dbReference type="Proteomes" id="UP000701853"/>
    </source>
</evidence>
<dbReference type="Proteomes" id="UP000701853">
    <property type="component" value="Chromosome 11"/>
</dbReference>
<evidence type="ECO:0000256" key="10">
    <source>
        <dbReference type="SAM" id="Phobius"/>
    </source>
</evidence>
<dbReference type="GO" id="GO:0016020">
    <property type="term" value="C:membrane"/>
    <property type="evidence" value="ECO:0007669"/>
    <property type="project" value="UniProtKB-SubCell"/>
</dbReference>
<evidence type="ECO:0000256" key="8">
    <source>
        <dbReference type="PROSITE-ProRule" id="PRU01193"/>
    </source>
</evidence>
<evidence type="ECO:0000256" key="3">
    <source>
        <dbReference type="ARBA" id="ARBA00022737"/>
    </source>
</evidence>
<feature type="region of interest" description="Disordered" evidence="9">
    <location>
        <begin position="613"/>
        <end position="657"/>
    </location>
</feature>
<dbReference type="GO" id="GO:0050660">
    <property type="term" value="F:flavin adenine dinucleotide binding"/>
    <property type="evidence" value="ECO:0007669"/>
    <property type="project" value="InterPro"/>
</dbReference>
<feature type="transmembrane region" description="Helical" evidence="10">
    <location>
        <begin position="230"/>
        <end position="249"/>
    </location>
</feature>
<dbReference type="AlphaFoldDB" id="A0A8J5XZB8"/>
<keyword evidence="6 8" id="KW-0472">Membrane</keyword>
<evidence type="ECO:0000256" key="1">
    <source>
        <dbReference type="ARBA" id="ARBA00004141"/>
    </source>
</evidence>
<keyword evidence="5 7" id="KW-0129">CBS domain</keyword>
<dbReference type="Pfam" id="PF03471">
    <property type="entry name" value="CorC_HlyC"/>
    <property type="match status" value="1"/>
</dbReference>
<organism evidence="13 14">
    <name type="scientific">Gossypium anomalum</name>
    <dbReference type="NCBI Taxonomy" id="47600"/>
    <lineage>
        <taxon>Eukaryota</taxon>
        <taxon>Viridiplantae</taxon>
        <taxon>Streptophyta</taxon>
        <taxon>Embryophyta</taxon>
        <taxon>Tracheophyta</taxon>
        <taxon>Spermatophyta</taxon>
        <taxon>Magnoliopsida</taxon>
        <taxon>eudicotyledons</taxon>
        <taxon>Gunneridae</taxon>
        <taxon>Pentapetalae</taxon>
        <taxon>rosids</taxon>
        <taxon>malvids</taxon>
        <taxon>Malvales</taxon>
        <taxon>Malvaceae</taxon>
        <taxon>Malvoideae</taxon>
        <taxon>Gossypium</taxon>
    </lineage>
</organism>
<feature type="compositionally biased region" description="Basic and acidic residues" evidence="9">
    <location>
        <begin position="613"/>
        <end position="651"/>
    </location>
</feature>
<sequence>MALESSIFSRPTFTYSTKSSSFMFFNRNLKNQSKFLPKTNHYPTPVISTCSNPQAFKAFGIPKNGSFGHVGSLKEENEGVGNDQKLVLVKRGILVAMVCGVLVFGCKRVFAVDGVANAGYGVIGQCILLLRNAWPKASMILKVFKEQGLVLTALLGLSAFFSMAETAITTLWPWKVRELADKDSEDGVFKMLSSDVTRFLTTILIGTTVVNIGATALVTDAATAIFGEAGVSAATGVMTVAILLLTEITPKSIAVHNPTEVARFVVRPVAWLSVILYPVGRVVTYLSMGMLKILGLKGKSEPYVTEEELKLMLRGAELSGAIEEEEQDMIENVLEIKDTHVREVMTPLVDVVAIDASSTLVEFHNLWLTHQYSRVPAFEQRIDNIVGIAYAMDLLDYVPKGELLESTTVGDMAHKPAYFVPDSMSVWNLLREFRIRKVHMAVVLNEYGGTVGIVTLEDVVEEIVGEIFDENDSKEEIQKKTGYIVMRAEGIFDVDANTSIDQLSEDLNIKMPEEHQYETVSGFVCEAFGYIPRTGESVKVELERGNQEEEDDNSEAASDRQDLKERHQIYKLEILAGNARKVSAVRFERVNNEEALLDAMTVTPMVTKIMKKWSKDEDSNNGKHNEDTFENKQEDNLLDDHYVIADHKEDNESSNGQ</sequence>
<dbReference type="FunFam" id="3.10.580.10:FF:000002">
    <property type="entry name" value="Magnesium/cobalt efflux protein CorC"/>
    <property type="match status" value="1"/>
</dbReference>
<dbReference type="SMART" id="SM01091">
    <property type="entry name" value="CorC_HlyC"/>
    <property type="match status" value="1"/>
</dbReference>
<evidence type="ECO:0000256" key="2">
    <source>
        <dbReference type="ARBA" id="ARBA00022692"/>
    </source>
</evidence>
<dbReference type="SUPFAM" id="SSF56176">
    <property type="entry name" value="FAD-binding/transporter-associated domain-like"/>
    <property type="match status" value="1"/>
</dbReference>
<dbReference type="Gene3D" id="3.30.465.10">
    <property type="match status" value="1"/>
</dbReference>
<dbReference type="PANTHER" id="PTHR22777">
    <property type="entry name" value="HEMOLYSIN-RELATED"/>
    <property type="match status" value="1"/>
</dbReference>
<accession>A0A8J5XZB8</accession>
<dbReference type="CDD" id="cd04590">
    <property type="entry name" value="CBS_pair_CorC_HlyC_assoc"/>
    <property type="match status" value="1"/>
</dbReference>
<dbReference type="OrthoDB" id="5353557at2759"/>
<dbReference type="InterPro" id="IPR036318">
    <property type="entry name" value="FAD-bd_PCMH-like_sf"/>
</dbReference>
<evidence type="ECO:0000256" key="4">
    <source>
        <dbReference type="ARBA" id="ARBA00022989"/>
    </source>
</evidence>
<keyword evidence="2 8" id="KW-0812">Transmembrane</keyword>
<evidence type="ECO:0000256" key="6">
    <source>
        <dbReference type="ARBA" id="ARBA00023136"/>
    </source>
</evidence>
<evidence type="ECO:0000259" key="11">
    <source>
        <dbReference type="PROSITE" id="PS51371"/>
    </source>
</evidence>
<keyword evidence="14" id="KW-1185">Reference proteome</keyword>
<dbReference type="PROSITE" id="PS51371">
    <property type="entry name" value="CBS"/>
    <property type="match status" value="1"/>
</dbReference>
<protein>
    <recommendedName>
        <fullName evidence="15">CBS domain-containing protein</fullName>
    </recommendedName>
</protein>
<feature type="transmembrane region" description="Helical" evidence="10">
    <location>
        <begin position="269"/>
        <end position="291"/>
    </location>
</feature>
<dbReference type="InterPro" id="IPR000644">
    <property type="entry name" value="CBS_dom"/>
</dbReference>
<comment type="caution">
    <text evidence="13">The sequence shown here is derived from an EMBL/GenBank/DDBJ whole genome shotgun (WGS) entry which is preliminary data.</text>
</comment>
<dbReference type="Pfam" id="PF01595">
    <property type="entry name" value="CNNM"/>
    <property type="match status" value="1"/>
</dbReference>
<evidence type="ECO:0000256" key="9">
    <source>
        <dbReference type="SAM" id="MobiDB-lite"/>
    </source>
</evidence>
<dbReference type="PROSITE" id="PS51846">
    <property type="entry name" value="CNNM"/>
    <property type="match status" value="1"/>
</dbReference>
<gene>
    <name evidence="13" type="ORF">CXB51_029139</name>
</gene>
<evidence type="ECO:0000259" key="12">
    <source>
        <dbReference type="PROSITE" id="PS51846"/>
    </source>
</evidence>
<dbReference type="SMART" id="SM00116">
    <property type="entry name" value="CBS"/>
    <property type="match status" value="2"/>
</dbReference>
<feature type="domain" description="CBS" evidence="11">
    <location>
        <begin position="412"/>
        <end position="470"/>
    </location>
</feature>
<feature type="transmembrane region" description="Helical" evidence="10">
    <location>
        <begin position="149"/>
        <end position="174"/>
    </location>
</feature>
<keyword evidence="4 8" id="KW-1133">Transmembrane helix</keyword>
<feature type="transmembrane region" description="Helical" evidence="10">
    <location>
        <begin position="199"/>
        <end position="218"/>
    </location>
</feature>
<reference evidence="13 14" key="1">
    <citation type="journal article" date="2021" name="bioRxiv">
        <title>The Gossypium anomalum genome as a resource for cotton improvement and evolutionary analysis of hybrid incompatibility.</title>
        <authorList>
            <person name="Grover C.E."/>
            <person name="Yuan D."/>
            <person name="Arick M.A."/>
            <person name="Miller E.R."/>
            <person name="Hu G."/>
            <person name="Peterson D.G."/>
            <person name="Wendel J.F."/>
            <person name="Udall J.A."/>
        </authorList>
    </citation>
    <scope>NUCLEOTIDE SEQUENCE [LARGE SCALE GENOMIC DNA]</scope>
    <source>
        <strain evidence="13">JFW-Udall</strain>
        <tissue evidence="13">Leaf</tissue>
    </source>
</reference>
<comment type="subcellular location">
    <subcellularLocation>
        <location evidence="1">Membrane</location>
        <topology evidence="1">Multi-pass membrane protein</topology>
    </subcellularLocation>
</comment>
<dbReference type="InterPro" id="IPR005170">
    <property type="entry name" value="Transptr-assoc_dom"/>
</dbReference>
<feature type="transmembrane region" description="Helical" evidence="10">
    <location>
        <begin position="92"/>
        <end position="111"/>
    </location>
</feature>
<dbReference type="Pfam" id="PF00571">
    <property type="entry name" value="CBS"/>
    <property type="match status" value="2"/>
</dbReference>
<proteinExistence type="predicted"/>
<dbReference type="InterPro" id="IPR002550">
    <property type="entry name" value="CNNM"/>
</dbReference>
<dbReference type="InterPro" id="IPR016169">
    <property type="entry name" value="FAD-bd_PCMH_sub2"/>
</dbReference>
<feature type="region of interest" description="Disordered" evidence="9">
    <location>
        <begin position="542"/>
        <end position="562"/>
    </location>
</feature>